<dbReference type="GO" id="GO:0003677">
    <property type="term" value="F:DNA binding"/>
    <property type="evidence" value="ECO:0007669"/>
    <property type="project" value="UniProtKB-KW"/>
</dbReference>
<dbReference type="Gene3D" id="1.10.1660.10">
    <property type="match status" value="1"/>
</dbReference>
<protein>
    <submittedName>
        <fullName evidence="4">DNA-binding transcriptional regulator, MerR family</fullName>
    </submittedName>
</protein>
<dbReference type="SUPFAM" id="SSF46955">
    <property type="entry name" value="Putative DNA-binding domain"/>
    <property type="match status" value="1"/>
</dbReference>
<dbReference type="OrthoDB" id="1894615at2"/>
<evidence type="ECO:0000259" key="3">
    <source>
        <dbReference type="PROSITE" id="PS50937"/>
    </source>
</evidence>
<dbReference type="Proteomes" id="UP000199687">
    <property type="component" value="Unassembled WGS sequence"/>
</dbReference>
<name>A0A1H9MQV6_9BACI</name>
<accession>A0A1H9MQV6</accession>
<dbReference type="SMART" id="SM00422">
    <property type="entry name" value="HTH_MERR"/>
    <property type="match status" value="1"/>
</dbReference>
<keyword evidence="5" id="KW-1185">Reference proteome</keyword>
<dbReference type="Gene3D" id="6.10.250.360">
    <property type="match status" value="1"/>
</dbReference>
<keyword evidence="2" id="KW-0175">Coiled coil</keyword>
<keyword evidence="1 4" id="KW-0238">DNA-binding</keyword>
<reference evidence="4 5" key="1">
    <citation type="submission" date="2016-10" db="EMBL/GenBank/DDBJ databases">
        <authorList>
            <person name="de Groot N.N."/>
        </authorList>
    </citation>
    <scope>NUCLEOTIDE SEQUENCE [LARGE SCALE GENOMIC DNA]</scope>
    <source>
        <strain evidence="4 5">CGMCC 1.7727</strain>
    </source>
</reference>
<feature type="domain" description="HTH merR-type" evidence="3">
    <location>
        <begin position="5"/>
        <end position="74"/>
    </location>
</feature>
<evidence type="ECO:0000313" key="5">
    <source>
        <dbReference type="Proteomes" id="UP000199687"/>
    </source>
</evidence>
<dbReference type="PROSITE" id="PS50937">
    <property type="entry name" value="HTH_MERR_2"/>
    <property type="match status" value="1"/>
</dbReference>
<dbReference type="RefSeq" id="WP_089739067.1">
    <property type="nucleotide sequence ID" value="NZ_FOGL01000002.1"/>
</dbReference>
<dbReference type="GO" id="GO:0003700">
    <property type="term" value="F:DNA-binding transcription factor activity"/>
    <property type="evidence" value="ECO:0007669"/>
    <property type="project" value="InterPro"/>
</dbReference>
<dbReference type="CDD" id="cd01106">
    <property type="entry name" value="HTH_TipAL-Mta"/>
    <property type="match status" value="1"/>
</dbReference>
<organism evidence="4 5">
    <name type="scientific">Gracilibacillus ureilyticus</name>
    <dbReference type="NCBI Taxonomy" id="531814"/>
    <lineage>
        <taxon>Bacteria</taxon>
        <taxon>Bacillati</taxon>
        <taxon>Bacillota</taxon>
        <taxon>Bacilli</taxon>
        <taxon>Bacillales</taxon>
        <taxon>Bacillaceae</taxon>
        <taxon>Gracilibacillus</taxon>
    </lineage>
</organism>
<dbReference type="EMBL" id="FOGL01000002">
    <property type="protein sequence ID" value="SER25523.1"/>
    <property type="molecule type" value="Genomic_DNA"/>
</dbReference>
<sequence length="262" mass="30903">MEEKLYTVKAFATLTGVTERTLRYYDRMGLLIPSHYNEKGHRLYGSEEIHKIQKILTLKYLGCSLTEIKESLIETKENRLKDTLNQQKEMLEKKRKEIEFVIQSIDKVEKLVGNNEVNDDLLLALIYSIQHEEAHREYLSKFFSESFVHKVFMEHMPLEERDELESQLIEDLKKLQELHANGFQPEDQEVQAVTNQIYDRLSDLMSPNFQKEFDNLKDFDEDAFIFSYLPKDVELFIEKAFDITIEQSQEDTADDSDSSKIN</sequence>
<proteinExistence type="predicted"/>
<feature type="coiled-coil region" evidence="2">
    <location>
        <begin position="73"/>
        <end position="111"/>
    </location>
</feature>
<evidence type="ECO:0000313" key="4">
    <source>
        <dbReference type="EMBL" id="SER25523.1"/>
    </source>
</evidence>
<dbReference type="PANTHER" id="PTHR30204:SF96">
    <property type="entry name" value="CHROMOSOME-ANCHORING PROTEIN RACA"/>
    <property type="match status" value="1"/>
</dbReference>
<dbReference type="PANTHER" id="PTHR30204">
    <property type="entry name" value="REDOX-CYCLING DRUG-SENSING TRANSCRIPTIONAL ACTIVATOR SOXR"/>
    <property type="match status" value="1"/>
</dbReference>
<dbReference type="InterPro" id="IPR000551">
    <property type="entry name" value="MerR-type_HTH_dom"/>
</dbReference>
<dbReference type="AlphaFoldDB" id="A0A1H9MQV6"/>
<dbReference type="InterPro" id="IPR009061">
    <property type="entry name" value="DNA-bd_dom_put_sf"/>
</dbReference>
<dbReference type="InterPro" id="IPR047057">
    <property type="entry name" value="MerR_fam"/>
</dbReference>
<dbReference type="PRINTS" id="PR00040">
    <property type="entry name" value="HTHMERR"/>
</dbReference>
<dbReference type="STRING" id="531814.SAMN04487944_10291"/>
<dbReference type="Pfam" id="PF13411">
    <property type="entry name" value="MerR_1"/>
    <property type="match status" value="1"/>
</dbReference>
<gene>
    <name evidence="4" type="ORF">SAMN04487944_10291</name>
</gene>
<evidence type="ECO:0000256" key="1">
    <source>
        <dbReference type="ARBA" id="ARBA00023125"/>
    </source>
</evidence>
<evidence type="ECO:0000256" key="2">
    <source>
        <dbReference type="SAM" id="Coils"/>
    </source>
</evidence>